<evidence type="ECO:0000313" key="15">
    <source>
        <dbReference type="Proteomes" id="UP000284731"/>
    </source>
</evidence>
<dbReference type="Gene3D" id="1.10.287.130">
    <property type="match status" value="1"/>
</dbReference>
<organism evidence="14 15">
    <name type="scientific">Solobacterium moorei</name>
    <dbReference type="NCBI Taxonomy" id="102148"/>
    <lineage>
        <taxon>Bacteria</taxon>
        <taxon>Bacillati</taxon>
        <taxon>Bacillota</taxon>
        <taxon>Erysipelotrichia</taxon>
        <taxon>Erysipelotrichales</taxon>
        <taxon>Erysipelotrichaceae</taxon>
        <taxon>Solobacterium</taxon>
    </lineage>
</organism>
<comment type="subcellular location">
    <subcellularLocation>
        <location evidence="2">Membrane</location>
    </subcellularLocation>
</comment>
<dbReference type="Proteomes" id="UP000284731">
    <property type="component" value="Unassembled WGS sequence"/>
</dbReference>
<dbReference type="InterPro" id="IPR005467">
    <property type="entry name" value="His_kinase_dom"/>
</dbReference>
<name>A0A412PHL7_9FIRM</name>
<dbReference type="CDD" id="cd06225">
    <property type="entry name" value="HAMP"/>
    <property type="match status" value="1"/>
</dbReference>
<keyword evidence="10 11" id="KW-0472">Membrane</keyword>
<dbReference type="InterPro" id="IPR003661">
    <property type="entry name" value="HisK_dim/P_dom"/>
</dbReference>
<dbReference type="SMART" id="SM00388">
    <property type="entry name" value="HisKA"/>
    <property type="match status" value="1"/>
</dbReference>
<evidence type="ECO:0000256" key="7">
    <source>
        <dbReference type="ARBA" id="ARBA00022777"/>
    </source>
</evidence>
<dbReference type="InterPro" id="IPR050428">
    <property type="entry name" value="TCS_sensor_his_kinase"/>
</dbReference>
<dbReference type="Gene3D" id="3.30.565.10">
    <property type="entry name" value="Histidine kinase-like ATPase, C-terminal domain"/>
    <property type="match status" value="1"/>
</dbReference>
<keyword evidence="4" id="KW-0597">Phosphoprotein</keyword>
<evidence type="ECO:0000256" key="11">
    <source>
        <dbReference type="SAM" id="Phobius"/>
    </source>
</evidence>
<evidence type="ECO:0000256" key="2">
    <source>
        <dbReference type="ARBA" id="ARBA00004370"/>
    </source>
</evidence>
<dbReference type="SMART" id="SM00387">
    <property type="entry name" value="HATPase_c"/>
    <property type="match status" value="1"/>
</dbReference>
<feature type="transmembrane region" description="Helical" evidence="11">
    <location>
        <begin position="12"/>
        <end position="30"/>
    </location>
</feature>
<proteinExistence type="predicted"/>
<keyword evidence="6 11" id="KW-0812">Transmembrane</keyword>
<dbReference type="PRINTS" id="PR00344">
    <property type="entry name" value="BCTRLSENSOR"/>
</dbReference>
<dbReference type="CDD" id="cd00082">
    <property type="entry name" value="HisKA"/>
    <property type="match status" value="1"/>
</dbReference>
<dbReference type="FunFam" id="3.30.565.10:FF:000006">
    <property type="entry name" value="Sensor histidine kinase WalK"/>
    <property type="match status" value="1"/>
</dbReference>
<dbReference type="Pfam" id="PF00672">
    <property type="entry name" value="HAMP"/>
    <property type="match status" value="1"/>
</dbReference>
<dbReference type="InterPro" id="IPR036097">
    <property type="entry name" value="HisK_dim/P_sf"/>
</dbReference>
<keyword evidence="8 11" id="KW-1133">Transmembrane helix</keyword>
<dbReference type="RefSeq" id="WP_118764142.1">
    <property type="nucleotide sequence ID" value="NZ_CABJCF010000001.1"/>
</dbReference>
<dbReference type="InterPro" id="IPR004358">
    <property type="entry name" value="Sig_transdc_His_kin-like_C"/>
</dbReference>
<dbReference type="InterPro" id="IPR003594">
    <property type="entry name" value="HATPase_dom"/>
</dbReference>
<dbReference type="InterPro" id="IPR036890">
    <property type="entry name" value="HATPase_C_sf"/>
</dbReference>
<evidence type="ECO:0000256" key="8">
    <source>
        <dbReference type="ARBA" id="ARBA00022989"/>
    </source>
</evidence>
<dbReference type="SUPFAM" id="SSF47384">
    <property type="entry name" value="Homodimeric domain of signal transducing histidine kinase"/>
    <property type="match status" value="1"/>
</dbReference>
<dbReference type="SUPFAM" id="SSF158472">
    <property type="entry name" value="HAMP domain-like"/>
    <property type="match status" value="1"/>
</dbReference>
<dbReference type="EC" id="2.7.13.3" evidence="3"/>
<feature type="domain" description="HAMP" evidence="13">
    <location>
        <begin position="107"/>
        <end position="160"/>
    </location>
</feature>
<dbReference type="Gene3D" id="6.10.340.10">
    <property type="match status" value="1"/>
</dbReference>
<dbReference type="PROSITE" id="PS50885">
    <property type="entry name" value="HAMP"/>
    <property type="match status" value="1"/>
</dbReference>
<dbReference type="InterPro" id="IPR003660">
    <property type="entry name" value="HAMP_dom"/>
</dbReference>
<dbReference type="EMBL" id="QRWX01000001">
    <property type="protein sequence ID" value="RGT57653.1"/>
    <property type="molecule type" value="Genomic_DNA"/>
</dbReference>
<evidence type="ECO:0000259" key="12">
    <source>
        <dbReference type="PROSITE" id="PS50109"/>
    </source>
</evidence>
<evidence type="ECO:0000256" key="10">
    <source>
        <dbReference type="ARBA" id="ARBA00023136"/>
    </source>
</evidence>
<keyword evidence="5" id="KW-0808">Transferase</keyword>
<dbReference type="GO" id="GO:0000155">
    <property type="term" value="F:phosphorelay sensor kinase activity"/>
    <property type="evidence" value="ECO:0007669"/>
    <property type="project" value="InterPro"/>
</dbReference>
<dbReference type="PROSITE" id="PS51257">
    <property type="entry name" value="PROKAR_LIPOPROTEIN"/>
    <property type="match status" value="1"/>
</dbReference>
<evidence type="ECO:0000313" key="14">
    <source>
        <dbReference type="EMBL" id="RGT57653.1"/>
    </source>
</evidence>
<sequence>MSKRHSLQWKLTVITAIIVILSCLAISYAISKSAIASMSKIEDSAVAILPANPATDNTGEVVQLQISTKDVISDMAKGIQADFWKSSLLITIIITVASSSMMYFFIGYALKPLQNLGEQIEDIQAKNLKHLVVSDQSSIEIEQLTNAFNEMLERLSNTFAAQRQFSANAAHELRTPLAVMRTKLEVFEKNNNPSAAEYQETVHMIRMQTSRLSHVIEILLEMTDLQSAQKQDHISLADMAEEVICDLTAVADKKEITIIQTPGTAEIIGNDTLIYRAIYNLVENAIKYNHTGGNVTVSIKEDSEFASVIVSDNGPGIQQEDWQHIFEPFFRIDKSRSRDMGGAGLGLALVKEIAHQHGGDVYVVQSSKNGTEIALKLRRK</sequence>
<evidence type="ECO:0000256" key="3">
    <source>
        <dbReference type="ARBA" id="ARBA00012438"/>
    </source>
</evidence>
<dbReference type="PANTHER" id="PTHR45436">
    <property type="entry name" value="SENSOR HISTIDINE KINASE YKOH"/>
    <property type="match status" value="1"/>
</dbReference>
<evidence type="ECO:0000256" key="9">
    <source>
        <dbReference type="ARBA" id="ARBA00023012"/>
    </source>
</evidence>
<feature type="domain" description="Histidine kinase" evidence="12">
    <location>
        <begin position="168"/>
        <end position="380"/>
    </location>
</feature>
<dbReference type="Pfam" id="PF02518">
    <property type="entry name" value="HATPase_c"/>
    <property type="match status" value="1"/>
</dbReference>
<gene>
    <name evidence="14" type="ORF">DWX20_00985</name>
</gene>
<dbReference type="SUPFAM" id="SSF55874">
    <property type="entry name" value="ATPase domain of HSP90 chaperone/DNA topoisomerase II/histidine kinase"/>
    <property type="match status" value="1"/>
</dbReference>
<evidence type="ECO:0000259" key="13">
    <source>
        <dbReference type="PROSITE" id="PS50885"/>
    </source>
</evidence>
<keyword evidence="7 14" id="KW-0418">Kinase</keyword>
<dbReference type="CDD" id="cd00075">
    <property type="entry name" value="HATPase"/>
    <property type="match status" value="1"/>
</dbReference>
<feature type="transmembrane region" description="Helical" evidence="11">
    <location>
        <begin position="88"/>
        <end position="110"/>
    </location>
</feature>
<comment type="caution">
    <text evidence="14">The sequence shown here is derived from an EMBL/GenBank/DDBJ whole genome shotgun (WGS) entry which is preliminary data.</text>
</comment>
<evidence type="ECO:0000256" key="1">
    <source>
        <dbReference type="ARBA" id="ARBA00000085"/>
    </source>
</evidence>
<keyword evidence="9" id="KW-0902">Two-component regulatory system</keyword>
<evidence type="ECO:0000256" key="6">
    <source>
        <dbReference type="ARBA" id="ARBA00022692"/>
    </source>
</evidence>
<dbReference type="GO" id="GO:0005886">
    <property type="term" value="C:plasma membrane"/>
    <property type="evidence" value="ECO:0007669"/>
    <property type="project" value="TreeGrafter"/>
</dbReference>
<dbReference type="AlphaFoldDB" id="A0A412PHL7"/>
<dbReference type="PANTHER" id="PTHR45436:SF5">
    <property type="entry name" value="SENSOR HISTIDINE KINASE TRCS"/>
    <property type="match status" value="1"/>
</dbReference>
<dbReference type="SMART" id="SM00304">
    <property type="entry name" value="HAMP"/>
    <property type="match status" value="1"/>
</dbReference>
<comment type="catalytic activity">
    <reaction evidence="1">
        <text>ATP + protein L-histidine = ADP + protein N-phospho-L-histidine.</text>
        <dbReference type="EC" id="2.7.13.3"/>
    </reaction>
</comment>
<accession>A0A412PHL7</accession>
<evidence type="ECO:0000256" key="4">
    <source>
        <dbReference type="ARBA" id="ARBA00022553"/>
    </source>
</evidence>
<evidence type="ECO:0000256" key="5">
    <source>
        <dbReference type="ARBA" id="ARBA00022679"/>
    </source>
</evidence>
<dbReference type="PROSITE" id="PS50109">
    <property type="entry name" value="HIS_KIN"/>
    <property type="match status" value="1"/>
</dbReference>
<reference evidence="14 15" key="1">
    <citation type="submission" date="2018-08" db="EMBL/GenBank/DDBJ databases">
        <title>A genome reference for cultivated species of the human gut microbiota.</title>
        <authorList>
            <person name="Zou Y."/>
            <person name="Xue W."/>
            <person name="Luo G."/>
        </authorList>
    </citation>
    <scope>NUCLEOTIDE SEQUENCE [LARGE SCALE GENOMIC DNA]</scope>
    <source>
        <strain evidence="14 15">AF18-46</strain>
    </source>
</reference>
<protein>
    <recommendedName>
        <fullName evidence="3">histidine kinase</fullName>
        <ecNumber evidence="3">2.7.13.3</ecNumber>
    </recommendedName>
</protein>
<dbReference type="Pfam" id="PF00512">
    <property type="entry name" value="HisKA"/>
    <property type="match status" value="1"/>
</dbReference>